<evidence type="ECO:0000313" key="1">
    <source>
        <dbReference type="EMBL" id="KAB1086266.1"/>
    </source>
</evidence>
<dbReference type="Gene3D" id="3.40.50.300">
    <property type="entry name" value="P-loop containing nucleotide triphosphate hydrolases"/>
    <property type="match status" value="1"/>
</dbReference>
<dbReference type="InterPro" id="IPR027417">
    <property type="entry name" value="P-loop_NTPase"/>
</dbReference>
<gene>
    <name evidence="1" type="ORF">F4V91_07340</name>
</gene>
<dbReference type="Proteomes" id="UP000386575">
    <property type="component" value="Unassembled WGS sequence"/>
</dbReference>
<organism evidence="1 2">
    <name type="scientific">Neorhizobium galegae</name>
    <name type="common">Rhizobium galegae</name>
    <dbReference type="NCBI Taxonomy" id="399"/>
    <lineage>
        <taxon>Bacteria</taxon>
        <taxon>Pseudomonadati</taxon>
        <taxon>Pseudomonadota</taxon>
        <taxon>Alphaproteobacteria</taxon>
        <taxon>Hyphomicrobiales</taxon>
        <taxon>Rhizobiaceae</taxon>
        <taxon>Rhizobium/Agrobacterium group</taxon>
        <taxon>Neorhizobium</taxon>
    </lineage>
</organism>
<proteinExistence type="predicted"/>
<evidence type="ECO:0000313" key="2">
    <source>
        <dbReference type="Proteomes" id="UP000386575"/>
    </source>
</evidence>
<protein>
    <recommendedName>
        <fullName evidence="3">Rad50/SbcC-type AAA domain-containing protein</fullName>
    </recommendedName>
</protein>
<evidence type="ECO:0008006" key="3">
    <source>
        <dbReference type="Google" id="ProtNLM"/>
    </source>
</evidence>
<name>A0A6A1TPX6_NEOGA</name>
<dbReference type="EMBL" id="VZUL01000002">
    <property type="protein sequence ID" value="KAB1086266.1"/>
    <property type="molecule type" value="Genomic_DNA"/>
</dbReference>
<dbReference type="AlphaFoldDB" id="A0A6A1TPX6"/>
<sequence>MKFSISKVIIHVTTASGQFGTELDLRAGLNVVKAPNTSGKSTSLQAVLYGLGLERMLGPRVETPFGHVLTEYLREVPDGASSPVLSSSVEIELKNNRGEVLAVHRVVRGDDDTRLVRAKITDSVGLEARRDFFLHDAGSAQREDGFHNFLTRFIGWDLPEVTTFDGREVPLYLATIFPMLFVEQKRGWSAIQGPFPTFLRIQDNARRVMEFLLDLDVGNRRRRRLELEKQIGRLESDWSQARQYLKSRLGNLSRIENIPSQPVKCLFKNGGRARG</sequence>
<accession>A0A6A1TPX6</accession>
<reference evidence="1 2" key="1">
    <citation type="submission" date="2019-09" db="EMBL/GenBank/DDBJ databases">
        <title>Genome sequencing of Ng87 strain.</title>
        <authorList>
            <person name="Karasev E.S."/>
            <person name="Andronov E."/>
        </authorList>
    </citation>
    <scope>NUCLEOTIDE SEQUENCE [LARGE SCALE GENOMIC DNA]</scope>
    <source>
        <strain evidence="1 2">Ng87</strain>
    </source>
</reference>
<dbReference type="RefSeq" id="WP_151041732.1">
    <property type="nucleotide sequence ID" value="NZ_VZUL01000002.1"/>
</dbReference>
<comment type="caution">
    <text evidence="1">The sequence shown here is derived from an EMBL/GenBank/DDBJ whole genome shotgun (WGS) entry which is preliminary data.</text>
</comment>